<name>A0A087T694_STEMI</name>
<organism evidence="2 3">
    <name type="scientific">Stegodyphus mimosarum</name>
    <name type="common">African social velvet spider</name>
    <dbReference type="NCBI Taxonomy" id="407821"/>
    <lineage>
        <taxon>Eukaryota</taxon>
        <taxon>Metazoa</taxon>
        <taxon>Ecdysozoa</taxon>
        <taxon>Arthropoda</taxon>
        <taxon>Chelicerata</taxon>
        <taxon>Arachnida</taxon>
        <taxon>Araneae</taxon>
        <taxon>Araneomorphae</taxon>
        <taxon>Entelegynae</taxon>
        <taxon>Eresoidea</taxon>
        <taxon>Eresidae</taxon>
        <taxon>Stegodyphus</taxon>
    </lineage>
</organism>
<dbReference type="AlphaFoldDB" id="A0A087T694"/>
<reference evidence="2 3" key="1">
    <citation type="submission" date="2013-11" db="EMBL/GenBank/DDBJ databases">
        <title>Genome sequencing of Stegodyphus mimosarum.</title>
        <authorList>
            <person name="Bechsgaard J."/>
        </authorList>
    </citation>
    <scope>NUCLEOTIDE SEQUENCE [LARGE SCALE GENOMIC DNA]</scope>
</reference>
<feature type="region of interest" description="Disordered" evidence="1">
    <location>
        <begin position="1"/>
        <end position="23"/>
    </location>
</feature>
<sequence>MHAAHTKRFQNPPHQGSPSTINFHSNPFFPRKFRAFSSLHNLYKYVALHRANDRRAVSQRRRSHVTSL</sequence>
<accession>A0A087T694</accession>
<dbReference type="Proteomes" id="UP000054359">
    <property type="component" value="Unassembled WGS sequence"/>
</dbReference>
<feature type="compositionally biased region" description="Polar residues" evidence="1">
    <location>
        <begin position="12"/>
        <end position="23"/>
    </location>
</feature>
<protein>
    <submittedName>
        <fullName evidence="2">Uncharacterized protein</fullName>
    </submittedName>
</protein>
<evidence type="ECO:0000256" key="1">
    <source>
        <dbReference type="SAM" id="MobiDB-lite"/>
    </source>
</evidence>
<gene>
    <name evidence="2" type="ORF">X975_22660</name>
</gene>
<dbReference type="EMBL" id="KK113634">
    <property type="protein sequence ID" value="KFM60633.1"/>
    <property type="molecule type" value="Genomic_DNA"/>
</dbReference>
<evidence type="ECO:0000313" key="2">
    <source>
        <dbReference type="EMBL" id="KFM60633.1"/>
    </source>
</evidence>
<keyword evidence="3" id="KW-1185">Reference proteome</keyword>
<feature type="non-terminal residue" evidence="2">
    <location>
        <position position="68"/>
    </location>
</feature>
<evidence type="ECO:0000313" key="3">
    <source>
        <dbReference type="Proteomes" id="UP000054359"/>
    </source>
</evidence>
<proteinExistence type="predicted"/>